<dbReference type="Pfam" id="PF07699">
    <property type="entry name" value="Ephrin_rec_like"/>
    <property type="match status" value="1"/>
</dbReference>
<name>A0AA36JNC1_9DINO</name>
<keyword evidence="4" id="KW-1185">Reference proteome</keyword>
<dbReference type="Gene3D" id="2.10.50.10">
    <property type="entry name" value="Tumor Necrosis Factor Receptor, subunit A, domain 2"/>
    <property type="match status" value="1"/>
</dbReference>
<sequence length="669" mass="73099">MEKDPVTQLADINISLGGSNFFPQLKEVTEETVMTSNIEGQGLSLPVKMKMSGVDFDMEYKMSFTTPVVVITKISPTLTAGEVSRYLNTALTNVPTTEYVTAQITSPADFVRLSVRMVSLRDVQAAPGFCERQIFSEGWTKLACVVQAAPLSAANLVVEMQIKNFSSTLWQLSGYELLSQITWQAPQITSLFTRDANGVKVDSLSVETVMISDPVFYIEGRNFASLTSLSLTYVTLKEYKLWLQGVDPELSFCKSIEYLSDTELKCYITSCLDARNIPNDPAVVLQIGDLRSTELQRKLTLPQPAISTITPELIYDAGFSEIEIQGISFSEYLASNGSFEDACTEWQKKLQGLLAGSTGRRLAGAWDLNGIDPIDLDPWNLQPRQLATASTIPALQMLGSVSVVVGDATCNVLVQNNSYVKCAMSAPRRAARKEPEEGELRGQIISENVDVSVVLKVGSIPEKNAPVLPTKLAECENEGYYRPNEDSDACEACPKGTYSTRFTTEWPLGCTFCASDSYQDQVGMTACTACPANTESVPPAAGLQDCRCKKGYYSPVYDDSQTYGQPGFACVSCSSETFTLDKNLDDAPCDLSNLRDLCDEPVSPTCVRKSPGSTTFRLCTIYCAGGTMLPLSKPYFYISKSQAVATVTNKDQKEGTSRWSTHAHPSMPA</sequence>
<reference evidence="3" key="1">
    <citation type="submission" date="2023-08" db="EMBL/GenBank/DDBJ databases">
        <authorList>
            <person name="Chen Y."/>
            <person name="Shah S."/>
            <person name="Dougan E. K."/>
            <person name="Thang M."/>
            <person name="Chan C."/>
        </authorList>
    </citation>
    <scope>NUCLEOTIDE SEQUENCE</scope>
</reference>
<evidence type="ECO:0000313" key="4">
    <source>
        <dbReference type="Proteomes" id="UP001178507"/>
    </source>
</evidence>
<accession>A0AA36JNC1</accession>
<dbReference type="InterPro" id="IPR011641">
    <property type="entry name" value="Tyr-kin_ephrin_A/B_rcpt-like"/>
</dbReference>
<gene>
    <name evidence="3" type="ORF">EVOR1521_LOCUS29719</name>
</gene>
<dbReference type="AlphaFoldDB" id="A0AA36JNC1"/>
<comment type="caution">
    <text evidence="3">The sequence shown here is derived from an EMBL/GenBank/DDBJ whole genome shotgun (WGS) entry which is preliminary data.</text>
</comment>
<protein>
    <recommendedName>
        <fullName evidence="2">Tyrosine-protein kinase ephrin type A/B receptor-like domain-containing protein</fullName>
    </recommendedName>
</protein>
<proteinExistence type="predicted"/>
<evidence type="ECO:0000259" key="2">
    <source>
        <dbReference type="Pfam" id="PF07699"/>
    </source>
</evidence>
<dbReference type="SMART" id="SM01411">
    <property type="entry name" value="Ephrin_rec_like"/>
    <property type="match status" value="1"/>
</dbReference>
<organism evidence="3 4">
    <name type="scientific">Effrenium voratum</name>
    <dbReference type="NCBI Taxonomy" id="2562239"/>
    <lineage>
        <taxon>Eukaryota</taxon>
        <taxon>Sar</taxon>
        <taxon>Alveolata</taxon>
        <taxon>Dinophyceae</taxon>
        <taxon>Suessiales</taxon>
        <taxon>Symbiodiniaceae</taxon>
        <taxon>Effrenium</taxon>
    </lineage>
</organism>
<feature type="region of interest" description="Disordered" evidence="1">
    <location>
        <begin position="649"/>
        <end position="669"/>
    </location>
</feature>
<evidence type="ECO:0000313" key="3">
    <source>
        <dbReference type="EMBL" id="CAJ1408226.1"/>
    </source>
</evidence>
<dbReference type="Proteomes" id="UP001178507">
    <property type="component" value="Unassembled WGS sequence"/>
</dbReference>
<feature type="domain" description="Tyrosine-protein kinase ephrin type A/B receptor-like" evidence="2">
    <location>
        <begin position="510"/>
        <end position="541"/>
    </location>
</feature>
<evidence type="ECO:0000256" key="1">
    <source>
        <dbReference type="SAM" id="MobiDB-lite"/>
    </source>
</evidence>
<dbReference type="EMBL" id="CAUJNA010003709">
    <property type="protein sequence ID" value="CAJ1408226.1"/>
    <property type="molecule type" value="Genomic_DNA"/>
</dbReference>